<dbReference type="SUPFAM" id="SSF56349">
    <property type="entry name" value="DNA breaking-rejoining enzymes"/>
    <property type="match status" value="1"/>
</dbReference>
<sequence>MYVEKSNAKSYKQYYCIFCSKLQTQFARHLRTVHRNEPDVKKFTALPKTNPERKQIISSLRKNGNFKFNTNSKLNNGQLIVSRRPNDKYNKLATDFTACSKCKGYFTKHSIRHHSRKCFKKNFKKNKCIMVMGRRITCRLHPKVNETVKKMIFPVMREDDVTRIIRYDEILITYANQMYEKYRSQHHHDMIRARLRLLGRFLLALKDINKNVENFDSIYRPKLYDDCIHAINIVARYNSEERIYGAPSVASTLSTLIKYIGNLFIGECIKKEDTEKKNLAKDFLKLLVVDISTSVNRTVMETQSAQKRHKKVNLPSLEDIKKLYKYLEEKRTKAYMALQQSFSYYDWLSLAEATLVSILVFNRRRQGEMERILIADFQNYERIHKDMNNDVYSSLSEKDRKIAEKYIRFCIRGKLGRTVPVLLSSDLFNSINLILKFRKEAKIPTKNPYVFALPGYNKERFKYLRACILLRKFSEECNAIQSCTLRGTVLRKHVATYCIQLNLNDIDISDLAKFMGHSDKIHKDYYRQPVATTDVVKVSRYLEMVQGNDDSDSSNCSENEVDENSCDKVNSNESTFTNLHNELNDDANNNQGNSSNEKRKRSTSPYGKTKRIRWSQKEKDTALHAFNTYMESFTLPSLKEIGDVKKKYKVLAKRTSPQIKSWLNNQQRALRKKPINESEIC</sequence>
<name>A0A151IKK3_9HYME</name>
<reference evidence="3 4" key="1">
    <citation type="submission" date="2016-03" db="EMBL/GenBank/DDBJ databases">
        <title>Cyphomyrmex costatus WGS genome.</title>
        <authorList>
            <person name="Nygaard S."/>
            <person name="Hu H."/>
            <person name="Boomsma J."/>
            <person name="Zhang G."/>
        </authorList>
    </citation>
    <scope>NUCLEOTIDE SEQUENCE [LARGE SCALE GENOMIC DNA]</scope>
    <source>
        <strain evidence="3">MS0001</strain>
        <tissue evidence="3">Whole body</tissue>
    </source>
</reference>
<dbReference type="InterPro" id="IPR011010">
    <property type="entry name" value="DNA_brk_join_enz"/>
</dbReference>
<dbReference type="PANTHER" id="PTHR33480">
    <property type="entry name" value="SET DOMAIN-CONTAINING PROTEIN-RELATED"/>
    <property type="match status" value="1"/>
</dbReference>
<feature type="compositionally biased region" description="Basic residues" evidence="2">
    <location>
        <begin position="598"/>
        <end position="611"/>
    </location>
</feature>
<dbReference type="STRING" id="456900.A0A151IKK3"/>
<organism evidence="3 4">
    <name type="scientific">Cyphomyrmex costatus</name>
    <dbReference type="NCBI Taxonomy" id="456900"/>
    <lineage>
        <taxon>Eukaryota</taxon>
        <taxon>Metazoa</taxon>
        <taxon>Ecdysozoa</taxon>
        <taxon>Arthropoda</taxon>
        <taxon>Hexapoda</taxon>
        <taxon>Insecta</taxon>
        <taxon>Pterygota</taxon>
        <taxon>Neoptera</taxon>
        <taxon>Endopterygota</taxon>
        <taxon>Hymenoptera</taxon>
        <taxon>Apocrita</taxon>
        <taxon>Aculeata</taxon>
        <taxon>Formicoidea</taxon>
        <taxon>Formicidae</taxon>
        <taxon>Myrmicinae</taxon>
        <taxon>Cyphomyrmex</taxon>
    </lineage>
</organism>
<dbReference type="GO" id="GO:0015074">
    <property type="term" value="P:DNA integration"/>
    <property type="evidence" value="ECO:0007669"/>
    <property type="project" value="InterPro"/>
</dbReference>
<dbReference type="PANTHER" id="PTHR33480:SF1">
    <property type="entry name" value="TYR RECOMBINASE DOMAIN-CONTAINING PROTEIN"/>
    <property type="match status" value="1"/>
</dbReference>
<keyword evidence="1" id="KW-0233">DNA recombination</keyword>
<dbReference type="AlphaFoldDB" id="A0A151IKK3"/>
<dbReference type="InterPro" id="IPR013762">
    <property type="entry name" value="Integrase-like_cat_sf"/>
</dbReference>
<feature type="region of interest" description="Disordered" evidence="2">
    <location>
        <begin position="546"/>
        <end position="611"/>
    </location>
</feature>
<feature type="compositionally biased region" description="Polar residues" evidence="2">
    <location>
        <begin position="567"/>
        <end position="595"/>
    </location>
</feature>
<evidence type="ECO:0000313" key="4">
    <source>
        <dbReference type="Proteomes" id="UP000078542"/>
    </source>
</evidence>
<dbReference type="GO" id="GO:0006310">
    <property type="term" value="P:DNA recombination"/>
    <property type="evidence" value="ECO:0007669"/>
    <property type="project" value="UniProtKB-KW"/>
</dbReference>
<dbReference type="EMBL" id="KQ977235">
    <property type="protein sequence ID" value="KYN04691.1"/>
    <property type="molecule type" value="Genomic_DNA"/>
</dbReference>
<accession>A0A151IKK3</accession>
<evidence type="ECO:0000256" key="2">
    <source>
        <dbReference type="SAM" id="MobiDB-lite"/>
    </source>
</evidence>
<dbReference type="Proteomes" id="UP000078542">
    <property type="component" value="Unassembled WGS sequence"/>
</dbReference>
<evidence type="ECO:0000256" key="1">
    <source>
        <dbReference type="ARBA" id="ARBA00023172"/>
    </source>
</evidence>
<evidence type="ECO:0000313" key="3">
    <source>
        <dbReference type="EMBL" id="KYN04691.1"/>
    </source>
</evidence>
<proteinExistence type="predicted"/>
<protein>
    <submittedName>
        <fullName evidence="3">Uncharacterized protein</fullName>
    </submittedName>
</protein>
<keyword evidence="4" id="KW-1185">Reference proteome</keyword>
<dbReference type="Gene3D" id="1.10.443.10">
    <property type="entry name" value="Intergrase catalytic core"/>
    <property type="match status" value="1"/>
</dbReference>
<gene>
    <name evidence="3" type="ORF">ALC62_04433</name>
</gene>
<dbReference type="GO" id="GO:0003677">
    <property type="term" value="F:DNA binding"/>
    <property type="evidence" value="ECO:0007669"/>
    <property type="project" value="InterPro"/>
</dbReference>